<name>A0ABW8K6H2_9GAMM</name>
<dbReference type="RefSeq" id="WP_379985692.1">
    <property type="nucleotide sequence ID" value="NZ_JADIKD010000011.1"/>
</dbReference>
<gene>
    <name evidence="1" type="ORF">ISS97_14570</name>
</gene>
<keyword evidence="2" id="KW-1185">Reference proteome</keyword>
<dbReference type="EMBL" id="JADIKD010000011">
    <property type="protein sequence ID" value="MFK2918495.1"/>
    <property type="molecule type" value="Genomic_DNA"/>
</dbReference>
<evidence type="ECO:0000313" key="1">
    <source>
        <dbReference type="EMBL" id="MFK2918495.1"/>
    </source>
</evidence>
<sequence>MPGSSKQANVLDFLPETERAAIRAGKSRYDCTAGIQKAIDTSSRVFIPAGVYPVKQINLKSGLELYGEGQGSELRAFDDSLACEFMLATYVKDGGSKNVADNMRGIHLHDFKLNGRVGEFAYSQYFYLLAVNATSDLTVEKVTFYGFRGDGMYVGSGTLSQTERHNERVTVRNCLFDGAVKDNRNGLSVIDCDGLTVESCVFRNIGNAKLSRSVGGIDFEPDHNWSVYRNVVIRGCSFIDIDTVNTAGITFFNGHQTGSNIHDWLVANCQFKNCFWGIDSSTRQKTATDMADNLTVVNCHFLNSVRVDVGLKGLSGARVMGCTFERSPPGAGPGGDAIRLGAIASATSRNAVNAVITGNTFIGIRPQMGAIGVLGVSGLVCAGNTFLDIFGTCINFSEDESADSARHIDTVVISGNTVRRSSRLASGKAIPMAFLSTGKNLRISKGQMMLDERSFEYNNQVDAGIPRVANGATIEFQGKVGAS</sequence>
<dbReference type="InterPro" id="IPR011050">
    <property type="entry name" value="Pectin_lyase_fold/virulence"/>
</dbReference>
<dbReference type="Gene3D" id="2.160.20.10">
    <property type="entry name" value="Single-stranded right-handed beta-helix, Pectin lyase-like"/>
    <property type="match status" value="1"/>
</dbReference>
<reference evidence="1 2" key="1">
    <citation type="submission" date="2020-10" db="EMBL/GenBank/DDBJ databases">
        <title>Phylogeny of dyella-like bacteria.</title>
        <authorList>
            <person name="Fu J."/>
        </authorList>
    </citation>
    <scope>NUCLEOTIDE SEQUENCE [LARGE SCALE GENOMIC DNA]</scope>
    <source>
        <strain evidence="1 2">BB4</strain>
    </source>
</reference>
<protein>
    <submittedName>
        <fullName evidence="1">Right-handed parallel beta-helix repeat-containing protein</fullName>
    </submittedName>
</protein>
<evidence type="ECO:0000313" key="2">
    <source>
        <dbReference type="Proteomes" id="UP001620408"/>
    </source>
</evidence>
<accession>A0ABW8K6H2</accession>
<comment type="caution">
    <text evidence="1">The sequence shown here is derived from an EMBL/GenBank/DDBJ whole genome shotgun (WGS) entry which is preliminary data.</text>
</comment>
<dbReference type="InterPro" id="IPR006626">
    <property type="entry name" value="PbH1"/>
</dbReference>
<organism evidence="1 2">
    <name type="scientific">Dyella koreensis</name>
    <dbReference type="NCBI Taxonomy" id="311235"/>
    <lineage>
        <taxon>Bacteria</taxon>
        <taxon>Pseudomonadati</taxon>
        <taxon>Pseudomonadota</taxon>
        <taxon>Gammaproteobacteria</taxon>
        <taxon>Lysobacterales</taxon>
        <taxon>Rhodanobacteraceae</taxon>
        <taxon>Dyella</taxon>
    </lineage>
</organism>
<proteinExistence type="predicted"/>
<dbReference type="InterPro" id="IPR012334">
    <property type="entry name" value="Pectin_lyas_fold"/>
</dbReference>
<dbReference type="SUPFAM" id="SSF51126">
    <property type="entry name" value="Pectin lyase-like"/>
    <property type="match status" value="2"/>
</dbReference>
<dbReference type="Proteomes" id="UP001620408">
    <property type="component" value="Unassembled WGS sequence"/>
</dbReference>
<dbReference type="SMART" id="SM00710">
    <property type="entry name" value="PbH1"/>
    <property type="match status" value="7"/>
</dbReference>